<dbReference type="PANTHER" id="PTHR34405:SF3">
    <property type="entry name" value="CRISPR-ASSOCIATED ENDORIBONUCLEASE CAS2 3"/>
    <property type="match status" value="1"/>
</dbReference>
<dbReference type="PATRIC" id="fig|1173020.3.peg.2318"/>
<keyword evidence="12" id="KW-1185">Reference proteome</keyword>
<dbReference type="NCBIfam" id="TIGR01573">
    <property type="entry name" value="cas2"/>
    <property type="match status" value="1"/>
</dbReference>
<keyword evidence="6 9" id="KW-0378">Hydrolase</keyword>
<dbReference type="Proteomes" id="UP000010366">
    <property type="component" value="Chromosome"/>
</dbReference>
<dbReference type="GO" id="GO:0004521">
    <property type="term" value="F:RNA endonuclease activity"/>
    <property type="evidence" value="ECO:0007669"/>
    <property type="project" value="UniProtKB-UniRule"/>
</dbReference>
<reference evidence="11 12" key="1">
    <citation type="submission" date="2012-05" db="EMBL/GenBank/DDBJ databases">
        <title>Finished chromosome of genome of Chamaesiphon sp. PCC 6605.</title>
        <authorList>
            <consortium name="US DOE Joint Genome Institute"/>
            <person name="Gugger M."/>
            <person name="Coursin T."/>
            <person name="Rippka R."/>
            <person name="Tandeau De Marsac N."/>
            <person name="Huntemann M."/>
            <person name="Wei C.-L."/>
            <person name="Han J."/>
            <person name="Detter J.C."/>
            <person name="Han C."/>
            <person name="Tapia R."/>
            <person name="Chen A."/>
            <person name="Kyrpides N."/>
            <person name="Mavromatis K."/>
            <person name="Markowitz V."/>
            <person name="Szeto E."/>
            <person name="Ivanova N."/>
            <person name="Pagani I."/>
            <person name="Pati A."/>
            <person name="Goodwin L."/>
            <person name="Nordberg H.P."/>
            <person name="Cantor M.N."/>
            <person name="Hua S.X."/>
            <person name="Woyke T."/>
            <person name="Kerfeld C.A."/>
        </authorList>
    </citation>
    <scope>NUCLEOTIDE SEQUENCE [LARGE SCALE GENOMIC DNA]</scope>
    <source>
        <strain evidence="12">ATCC 27169 / PCC 6605</strain>
    </source>
</reference>
<dbReference type="InterPro" id="IPR019199">
    <property type="entry name" value="Virulence_VapD/CRISPR_Cas2"/>
</dbReference>
<evidence type="ECO:0000256" key="4">
    <source>
        <dbReference type="ARBA" id="ARBA00022723"/>
    </source>
</evidence>
<organism evidence="11 12">
    <name type="scientific">Chamaesiphon minutus (strain ATCC 27169 / PCC 6605)</name>
    <dbReference type="NCBI Taxonomy" id="1173020"/>
    <lineage>
        <taxon>Bacteria</taxon>
        <taxon>Bacillati</taxon>
        <taxon>Cyanobacteriota</taxon>
        <taxon>Cyanophyceae</taxon>
        <taxon>Gomontiellales</taxon>
        <taxon>Chamaesiphonaceae</taxon>
        <taxon>Chamaesiphon</taxon>
    </lineage>
</organism>
<comment type="similarity">
    <text evidence="2 9 10">Belongs to the CRISPR-associated endoribonuclease Cas2 protein family.</text>
</comment>
<proteinExistence type="inferred from homology"/>
<dbReference type="InterPro" id="IPR021127">
    <property type="entry name" value="CRISPR_associated_Cas2"/>
</dbReference>
<evidence type="ECO:0000256" key="1">
    <source>
        <dbReference type="ARBA" id="ARBA00001946"/>
    </source>
</evidence>
<keyword evidence="7 9" id="KW-0460">Magnesium</keyword>
<keyword evidence="4 9" id="KW-0479">Metal-binding</keyword>
<dbReference type="PIRSF" id="PIRSF032582">
    <property type="entry name" value="Cas2"/>
    <property type="match status" value="1"/>
</dbReference>
<evidence type="ECO:0000256" key="7">
    <source>
        <dbReference type="ARBA" id="ARBA00022842"/>
    </source>
</evidence>
<comment type="cofactor">
    <cofactor evidence="1 9">
        <name>Mg(2+)</name>
        <dbReference type="ChEBI" id="CHEBI:18420"/>
    </cofactor>
</comment>
<evidence type="ECO:0000256" key="2">
    <source>
        <dbReference type="ARBA" id="ARBA00009959"/>
    </source>
</evidence>
<dbReference type="CDD" id="cd09725">
    <property type="entry name" value="Cas2_I_II_III"/>
    <property type="match status" value="1"/>
</dbReference>
<dbReference type="GO" id="GO:0043571">
    <property type="term" value="P:maintenance of CRISPR repeat elements"/>
    <property type="evidence" value="ECO:0007669"/>
    <property type="project" value="UniProtKB-UniRule"/>
</dbReference>
<dbReference type="Pfam" id="PF09827">
    <property type="entry name" value="CRISPR_Cas2"/>
    <property type="match status" value="1"/>
</dbReference>
<dbReference type="GO" id="GO:0016787">
    <property type="term" value="F:hydrolase activity"/>
    <property type="evidence" value="ECO:0007669"/>
    <property type="project" value="UniProtKB-KW"/>
</dbReference>
<evidence type="ECO:0000256" key="10">
    <source>
        <dbReference type="PIRNR" id="PIRNR032582"/>
    </source>
</evidence>
<dbReference type="GO" id="GO:0046872">
    <property type="term" value="F:metal ion binding"/>
    <property type="evidence" value="ECO:0007669"/>
    <property type="project" value="UniProtKB-UniRule"/>
</dbReference>
<dbReference type="HOGENOM" id="CLU_161124_3_1_3"/>
<comment type="subunit">
    <text evidence="9">Homodimer, forms a heterotetramer with a Cas1 homodimer.</text>
</comment>
<evidence type="ECO:0000256" key="5">
    <source>
        <dbReference type="ARBA" id="ARBA00022759"/>
    </source>
</evidence>
<dbReference type="OrthoDB" id="9798176at2"/>
<comment type="function">
    <text evidence="9">CRISPR (clustered regularly interspaced short palindromic repeat), is an adaptive immune system that provides protection against mobile genetic elements (viruses, transposable elements and conjugative plasmids). CRISPR clusters contain sequences complementary to antecedent mobile elements and target invading nucleic acids. CRISPR clusters are transcribed and processed into CRISPR RNA (crRNA). Functions as a ssRNA-specific endoribonuclease. Involved in the integration of spacer DNA into the CRISPR cassette.</text>
</comment>
<dbReference type="HAMAP" id="MF_01471">
    <property type="entry name" value="Cas2"/>
    <property type="match status" value="1"/>
</dbReference>
<evidence type="ECO:0000313" key="12">
    <source>
        <dbReference type="Proteomes" id="UP000010366"/>
    </source>
</evidence>
<keyword evidence="5 9" id="KW-0255">Endonuclease</keyword>
<evidence type="ECO:0000256" key="3">
    <source>
        <dbReference type="ARBA" id="ARBA00022722"/>
    </source>
</evidence>
<dbReference type="EMBL" id="CP003600">
    <property type="protein sequence ID" value="AFY93133.1"/>
    <property type="molecule type" value="Genomic_DNA"/>
</dbReference>
<dbReference type="KEGG" id="cmp:Cha6605_2036"/>
<dbReference type="eggNOG" id="COG1343">
    <property type="taxonomic scope" value="Bacteria"/>
</dbReference>
<evidence type="ECO:0000256" key="9">
    <source>
        <dbReference type="HAMAP-Rule" id="MF_01471"/>
    </source>
</evidence>
<evidence type="ECO:0000256" key="8">
    <source>
        <dbReference type="ARBA" id="ARBA00023118"/>
    </source>
</evidence>
<dbReference type="AlphaFoldDB" id="K9UEQ3"/>
<dbReference type="PANTHER" id="PTHR34405">
    <property type="entry name" value="CRISPR-ASSOCIATED ENDORIBONUCLEASE CAS2"/>
    <property type="match status" value="1"/>
</dbReference>
<keyword evidence="8 9" id="KW-0051">Antiviral defense</keyword>
<protein>
    <recommendedName>
        <fullName evidence="9">CRISPR-associated endoribonuclease Cas2</fullName>
        <ecNumber evidence="9">3.1.-.-</ecNumber>
    </recommendedName>
</protein>
<name>K9UEQ3_CHAP6</name>
<sequence length="97" mass="11278">MNILVTYDIADTESKAGAKRLRKVAIVCKDYGQRVQFSVFECEIDQMQFEVFRSKLLKTIDVRVDSLRFYKLMGGRDRAVEAYGVDKYVDFNEPLIL</sequence>
<feature type="binding site" evidence="9">
    <location>
        <position position="8"/>
    </location>
    <ligand>
        <name>Mg(2+)</name>
        <dbReference type="ChEBI" id="CHEBI:18420"/>
        <note>catalytic</note>
    </ligand>
</feature>
<keyword evidence="3 9" id="KW-0540">Nuclease</keyword>
<dbReference type="GO" id="GO:0051607">
    <property type="term" value="P:defense response to virus"/>
    <property type="evidence" value="ECO:0007669"/>
    <property type="project" value="UniProtKB-UniRule"/>
</dbReference>
<dbReference type="EC" id="3.1.-.-" evidence="9"/>
<accession>K9UEQ3</accession>
<evidence type="ECO:0000313" key="11">
    <source>
        <dbReference type="EMBL" id="AFY93133.1"/>
    </source>
</evidence>
<dbReference type="Gene3D" id="3.30.70.240">
    <property type="match status" value="1"/>
</dbReference>
<dbReference type="SUPFAM" id="SSF143430">
    <property type="entry name" value="TTP0101/SSO1404-like"/>
    <property type="match status" value="1"/>
</dbReference>
<dbReference type="RefSeq" id="WP_015159297.1">
    <property type="nucleotide sequence ID" value="NC_019697.1"/>
</dbReference>
<gene>
    <name evidence="9" type="primary">cas2</name>
    <name evidence="11" type="ORF">Cha6605_2036</name>
</gene>
<dbReference type="STRING" id="1173020.Cha6605_2036"/>
<evidence type="ECO:0000256" key="6">
    <source>
        <dbReference type="ARBA" id="ARBA00022801"/>
    </source>
</evidence>